<protein>
    <submittedName>
        <fullName evidence="1">Uncharacterized protein</fullName>
    </submittedName>
</protein>
<proteinExistence type="predicted"/>
<dbReference type="EMBL" id="CM017646">
    <property type="protein sequence ID" value="TYJ10418.1"/>
    <property type="molecule type" value="Genomic_DNA"/>
</dbReference>
<evidence type="ECO:0000313" key="2">
    <source>
        <dbReference type="Proteomes" id="UP000323597"/>
    </source>
</evidence>
<name>A0A5D2X8K7_GOSMU</name>
<dbReference type="AlphaFoldDB" id="A0A5D2X8K7"/>
<accession>A0A5D2X8K7</accession>
<reference evidence="1 2" key="1">
    <citation type="submission" date="2019-07" db="EMBL/GenBank/DDBJ databases">
        <title>WGS assembly of Gossypium mustelinum.</title>
        <authorList>
            <person name="Chen Z.J."/>
            <person name="Sreedasyam A."/>
            <person name="Ando A."/>
            <person name="Song Q."/>
            <person name="De L."/>
            <person name="Hulse-Kemp A."/>
            <person name="Ding M."/>
            <person name="Ye W."/>
            <person name="Kirkbride R."/>
            <person name="Jenkins J."/>
            <person name="Plott C."/>
            <person name="Lovell J."/>
            <person name="Lin Y.-M."/>
            <person name="Vaughn R."/>
            <person name="Liu B."/>
            <person name="Li W."/>
            <person name="Simpson S."/>
            <person name="Scheffler B."/>
            <person name="Saski C."/>
            <person name="Grover C."/>
            <person name="Hu G."/>
            <person name="Conover J."/>
            <person name="Carlson J."/>
            <person name="Shu S."/>
            <person name="Boston L."/>
            <person name="Williams M."/>
            <person name="Peterson D."/>
            <person name="Mcgee K."/>
            <person name="Jones D."/>
            <person name="Wendel J."/>
            <person name="Stelly D."/>
            <person name="Grimwood J."/>
            <person name="Schmutz J."/>
        </authorList>
    </citation>
    <scope>NUCLEOTIDE SEQUENCE [LARGE SCALE GENOMIC DNA]</scope>
    <source>
        <strain evidence="1">1408120.09</strain>
    </source>
</reference>
<sequence length="56" mass="6300">MERHPLIGKPSPWTTPFHHLHGVISSHSSTQPILEKTFCHPYTLPGWRKGGPNSSE</sequence>
<dbReference type="Proteomes" id="UP000323597">
    <property type="component" value="Chromosome A11"/>
</dbReference>
<gene>
    <name evidence="1" type="ORF">E1A91_A11G206600v1</name>
</gene>
<evidence type="ECO:0000313" key="1">
    <source>
        <dbReference type="EMBL" id="TYJ10418.1"/>
    </source>
</evidence>
<organism evidence="1 2">
    <name type="scientific">Gossypium mustelinum</name>
    <name type="common">Cotton</name>
    <name type="synonym">Gossypium caicoense</name>
    <dbReference type="NCBI Taxonomy" id="34275"/>
    <lineage>
        <taxon>Eukaryota</taxon>
        <taxon>Viridiplantae</taxon>
        <taxon>Streptophyta</taxon>
        <taxon>Embryophyta</taxon>
        <taxon>Tracheophyta</taxon>
        <taxon>Spermatophyta</taxon>
        <taxon>Magnoliopsida</taxon>
        <taxon>eudicotyledons</taxon>
        <taxon>Gunneridae</taxon>
        <taxon>Pentapetalae</taxon>
        <taxon>rosids</taxon>
        <taxon>malvids</taxon>
        <taxon>Malvales</taxon>
        <taxon>Malvaceae</taxon>
        <taxon>Malvoideae</taxon>
        <taxon>Gossypium</taxon>
    </lineage>
</organism>
<keyword evidence="2" id="KW-1185">Reference proteome</keyword>